<proteinExistence type="predicted"/>
<accession>D7DXL3</accession>
<evidence type="ECO:0000313" key="2">
    <source>
        <dbReference type="Proteomes" id="UP000001511"/>
    </source>
</evidence>
<dbReference type="KEGG" id="naz:Aazo_2327"/>
<dbReference type="AlphaFoldDB" id="D7DXL3"/>
<protein>
    <submittedName>
        <fullName evidence="1">Uncharacterized protein</fullName>
    </submittedName>
</protein>
<dbReference type="RefSeq" id="WP_013191306.1">
    <property type="nucleotide sequence ID" value="NC_014248.1"/>
</dbReference>
<dbReference type="eggNOG" id="ENOG5030WCK">
    <property type="taxonomic scope" value="Bacteria"/>
</dbReference>
<dbReference type="Proteomes" id="UP000001511">
    <property type="component" value="Chromosome"/>
</dbReference>
<keyword evidence="2" id="KW-1185">Reference proteome</keyword>
<dbReference type="EMBL" id="CP002059">
    <property type="protein sequence ID" value="ADI64289.1"/>
    <property type="molecule type" value="Genomic_DNA"/>
</dbReference>
<evidence type="ECO:0000313" key="1">
    <source>
        <dbReference type="EMBL" id="ADI64289.1"/>
    </source>
</evidence>
<organism evidence="1 2">
    <name type="scientific">Nostoc azollae (strain 0708)</name>
    <name type="common">Anabaena azollae (strain 0708)</name>
    <dbReference type="NCBI Taxonomy" id="551115"/>
    <lineage>
        <taxon>Bacteria</taxon>
        <taxon>Bacillati</taxon>
        <taxon>Cyanobacteriota</taxon>
        <taxon>Cyanophyceae</taxon>
        <taxon>Nostocales</taxon>
        <taxon>Nostocaceae</taxon>
        <taxon>Trichormus</taxon>
    </lineage>
</organism>
<gene>
    <name evidence="1" type="ordered locus">Aazo_2327</name>
</gene>
<reference evidence="1 2" key="1">
    <citation type="journal article" date="2010" name="PLoS ONE">
        <title>Genome erosion in a nitrogen-fixing vertically transmitted endosymbiotic multicellular cyanobacterium.</title>
        <authorList>
            <person name="Ran L."/>
            <person name="Larsson J."/>
            <person name="Vigil-Stenman T."/>
            <person name="Nylander J.A."/>
            <person name="Ininbergs K."/>
            <person name="Zheng W.W."/>
            <person name="Lapidus A."/>
            <person name="Lowry S."/>
            <person name="Haselkorn R."/>
            <person name="Bergman B."/>
        </authorList>
    </citation>
    <scope>NUCLEOTIDE SEQUENCE [LARGE SCALE GENOMIC DNA]</scope>
    <source>
        <strain evidence="1 2">0708</strain>
    </source>
</reference>
<dbReference type="HOGENOM" id="CLU_1794509_0_0_3"/>
<sequence>MLVLSELPGSTEEASGSGVDWLELSGTGDDTAESFVLLGVVELSTGVVFTDAGETGTLALIGVPPGQRELRGKCLQRIPIPSGDILISVGELIDESLDSESRDLLDSAIATLVVSTNIMTVPIRVRDFPFILKLTSRSTEHFAN</sequence>
<name>D7DXL3_NOSA0</name>